<feature type="compositionally biased region" description="Polar residues" evidence="1">
    <location>
        <begin position="72"/>
        <end position="90"/>
    </location>
</feature>
<protein>
    <submittedName>
        <fullName evidence="2">Uncharacterized protein</fullName>
    </submittedName>
</protein>
<feature type="region of interest" description="Disordered" evidence="1">
    <location>
        <begin position="31"/>
        <end position="134"/>
    </location>
</feature>
<dbReference type="EMBL" id="MCGE01000013">
    <property type="protein sequence ID" value="ORZ15318.1"/>
    <property type="molecule type" value="Genomic_DNA"/>
</dbReference>
<evidence type="ECO:0000256" key="1">
    <source>
        <dbReference type="SAM" id="MobiDB-lite"/>
    </source>
</evidence>
<comment type="caution">
    <text evidence="2">The sequence shown here is derived from an EMBL/GenBank/DDBJ whole genome shotgun (WGS) entry which is preliminary data.</text>
</comment>
<organism evidence="2 3">
    <name type="scientific">Absidia repens</name>
    <dbReference type="NCBI Taxonomy" id="90262"/>
    <lineage>
        <taxon>Eukaryota</taxon>
        <taxon>Fungi</taxon>
        <taxon>Fungi incertae sedis</taxon>
        <taxon>Mucoromycota</taxon>
        <taxon>Mucoromycotina</taxon>
        <taxon>Mucoromycetes</taxon>
        <taxon>Mucorales</taxon>
        <taxon>Cunninghamellaceae</taxon>
        <taxon>Absidia</taxon>
    </lineage>
</organism>
<sequence length="182" mass="21183">MDDGYVEFMTECNGQPVLCRVKVPIKDAKVHENNSNSSNHNINNHNINNHNINNHNINNHNINNHNHNNNNRSSSVTPSFVTQSRRTNFNPRYHQHQHHANDSNKTMTTRTHSPVVQKRYHPSSPSTPRHYSYHPRQGQYQYNLSSQYQHPHKPYQSPLSTMNGRNLNPDAPVWTGSWQNSH</sequence>
<evidence type="ECO:0000313" key="3">
    <source>
        <dbReference type="Proteomes" id="UP000193560"/>
    </source>
</evidence>
<reference evidence="2 3" key="1">
    <citation type="submission" date="2016-07" db="EMBL/GenBank/DDBJ databases">
        <title>Pervasive Adenine N6-methylation of Active Genes in Fungi.</title>
        <authorList>
            <consortium name="DOE Joint Genome Institute"/>
            <person name="Mondo S.J."/>
            <person name="Dannebaum R.O."/>
            <person name="Kuo R.C."/>
            <person name="Labutti K."/>
            <person name="Haridas S."/>
            <person name="Kuo A."/>
            <person name="Salamov A."/>
            <person name="Ahrendt S.R."/>
            <person name="Lipzen A."/>
            <person name="Sullivan W."/>
            <person name="Andreopoulos W.B."/>
            <person name="Clum A."/>
            <person name="Lindquist E."/>
            <person name="Daum C."/>
            <person name="Ramamoorthy G.K."/>
            <person name="Gryganskyi A."/>
            <person name="Culley D."/>
            <person name="Magnuson J.K."/>
            <person name="James T.Y."/>
            <person name="O'Malley M.A."/>
            <person name="Stajich J.E."/>
            <person name="Spatafora J.W."/>
            <person name="Visel A."/>
            <person name="Grigoriev I.V."/>
        </authorList>
    </citation>
    <scope>NUCLEOTIDE SEQUENCE [LARGE SCALE GENOMIC DNA]</scope>
    <source>
        <strain evidence="2 3">NRRL 1336</strain>
    </source>
</reference>
<keyword evidence="3" id="KW-1185">Reference proteome</keyword>
<feature type="compositionally biased region" description="Polar residues" evidence="1">
    <location>
        <begin position="157"/>
        <end position="166"/>
    </location>
</feature>
<evidence type="ECO:0000313" key="2">
    <source>
        <dbReference type="EMBL" id="ORZ15318.1"/>
    </source>
</evidence>
<name>A0A1X2IFD8_9FUNG</name>
<dbReference type="Proteomes" id="UP000193560">
    <property type="component" value="Unassembled WGS sequence"/>
</dbReference>
<proteinExistence type="predicted"/>
<gene>
    <name evidence="2" type="ORF">BCR42DRAFT_416855</name>
</gene>
<feature type="compositionally biased region" description="Polar residues" evidence="1">
    <location>
        <begin position="103"/>
        <end position="114"/>
    </location>
</feature>
<dbReference type="AlphaFoldDB" id="A0A1X2IFD8"/>
<feature type="region of interest" description="Disordered" evidence="1">
    <location>
        <begin position="148"/>
        <end position="182"/>
    </location>
</feature>
<feature type="compositionally biased region" description="Low complexity" evidence="1">
    <location>
        <begin position="33"/>
        <end position="71"/>
    </location>
</feature>
<accession>A0A1X2IFD8</accession>